<evidence type="ECO:0000256" key="2">
    <source>
        <dbReference type="NCBIfam" id="TIGR00405"/>
    </source>
</evidence>
<dbReference type="EMBL" id="KF900643">
    <property type="protein sequence ID" value="AIF02213.1"/>
    <property type="molecule type" value="Genomic_DNA"/>
</dbReference>
<dbReference type="InterPro" id="IPR014722">
    <property type="entry name" value="Rib_uL2_dom2"/>
</dbReference>
<sequence>MTDGFIAFLRHADRILLLKRSPSVPDFPGCWDGVFGLGDVNDIGHVATCVEDATGIPISALTHVRTGADRGIEFGNRLNDITPVLFDSESDEITVGSIYDETLWVDPGFVNKFSPEEMPGSDEVSVVQNRPVVSQLGEMYGDVGSFLYMLKTTIGQEQKIAQEIRARLSGTGSLQDVQDEIFSVLHPHTMRGYVFVEASAKHHVEKVIGRAGGVTTPMRGCSKVLDGEASLVVVTNYLEPKSATAGIEVGCIVEIRSGQFRGNRARVTVVSDGKEEVTVELFEAVVPIPITMRADIVRVVERVDD</sequence>
<dbReference type="InterPro" id="IPR008991">
    <property type="entry name" value="Translation_prot_SH3-like_sf"/>
</dbReference>
<gene>
    <name evidence="4" type="primary">nusG</name>
</gene>
<name>A0A075GKL9_9EURY</name>
<dbReference type="GO" id="GO:0005840">
    <property type="term" value="C:ribosome"/>
    <property type="evidence" value="ECO:0007669"/>
    <property type="project" value="UniProtKB-KW"/>
</dbReference>
<dbReference type="Gene3D" id="2.30.30.30">
    <property type="match status" value="1"/>
</dbReference>
<dbReference type="CDD" id="cd06091">
    <property type="entry name" value="KOW_NusG"/>
    <property type="match status" value="1"/>
</dbReference>
<dbReference type="InterPro" id="IPR005100">
    <property type="entry name" value="NGN-domain"/>
</dbReference>
<dbReference type="AlphaFoldDB" id="A0A075GKL9"/>
<accession>A0A075GKL9</accession>
<evidence type="ECO:0000259" key="3">
    <source>
        <dbReference type="Pfam" id="PF03439"/>
    </source>
</evidence>
<dbReference type="NCBIfam" id="TIGR00405">
    <property type="entry name" value="KOW_elon_Spt5"/>
    <property type="match status" value="1"/>
</dbReference>
<dbReference type="InterPro" id="IPR011590">
    <property type="entry name" value="Spt5_arc"/>
</dbReference>
<evidence type="ECO:0000256" key="1">
    <source>
        <dbReference type="ARBA" id="ARBA00023015"/>
    </source>
</evidence>
<proteinExistence type="predicted"/>
<keyword evidence="4" id="KW-0689">Ribosomal protein</keyword>
<reference evidence="4" key="1">
    <citation type="journal article" date="2014" name="Genome Biol. Evol.">
        <title>Pangenome evidence for extensive interdomain horizontal transfer affecting lineage core and shell genes in uncultured planktonic thaumarchaeota and euryarchaeota.</title>
        <authorList>
            <person name="Deschamps P."/>
            <person name="Zivanovic Y."/>
            <person name="Moreira D."/>
            <person name="Rodriguez-Valera F."/>
            <person name="Lopez-Garcia P."/>
        </authorList>
    </citation>
    <scope>NUCLEOTIDE SEQUENCE</scope>
</reference>
<organism evidence="4">
    <name type="scientific">uncultured marine group II/III euryarchaeote KM3_155_E06</name>
    <dbReference type="NCBI Taxonomy" id="1457897"/>
    <lineage>
        <taxon>Archaea</taxon>
        <taxon>Methanobacteriati</taxon>
        <taxon>Methanobacteriota</taxon>
        <taxon>environmental samples</taxon>
    </lineage>
</organism>
<dbReference type="SUPFAM" id="SSF50104">
    <property type="entry name" value="Translation proteins SH3-like domain"/>
    <property type="match status" value="1"/>
</dbReference>
<keyword evidence="1" id="KW-0805">Transcription regulation</keyword>
<evidence type="ECO:0000313" key="4">
    <source>
        <dbReference type="EMBL" id="AIF02213.1"/>
    </source>
</evidence>
<keyword evidence="4" id="KW-0687">Ribonucleoprotein</keyword>
<dbReference type="GO" id="GO:0006354">
    <property type="term" value="P:DNA-templated transcription elongation"/>
    <property type="evidence" value="ECO:0007669"/>
    <property type="project" value="InterPro"/>
</dbReference>
<dbReference type="Pfam" id="PF03439">
    <property type="entry name" value="Spt5-NGN"/>
    <property type="match status" value="1"/>
</dbReference>
<keyword evidence="1" id="KW-0804">Transcription</keyword>
<dbReference type="Gene3D" id="3.30.70.940">
    <property type="entry name" value="NusG, N-terminal domain"/>
    <property type="match status" value="1"/>
</dbReference>
<protein>
    <recommendedName>
        <fullName evidence="2">Transcription elongation factor Spt5</fullName>
    </recommendedName>
</protein>
<feature type="domain" description="NGN" evidence="3">
    <location>
        <begin position="147"/>
        <end position="210"/>
    </location>
</feature>
<dbReference type="InterPro" id="IPR036735">
    <property type="entry name" value="NGN_dom_sf"/>
</dbReference>
<dbReference type="GO" id="GO:0003746">
    <property type="term" value="F:translation elongation factor activity"/>
    <property type="evidence" value="ECO:0007669"/>
    <property type="project" value="InterPro"/>
</dbReference>